<dbReference type="Gene3D" id="1.10.10.60">
    <property type="entry name" value="Homeodomain-like"/>
    <property type="match status" value="1"/>
</dbReference>
<feature type="DNA-binding region" description="H-T-H motif" evidence="4">
    <location>
        <begin position="40"/>
        <end position="59"/>
    </location>
</feature>
<evidence type="ECO:0000256" key="3">
    <source>
        <dbReference type="ARBA" id="ARBA00023163"/>
    </source>
</evidence>
<keyword evidence="7" id="KW-1185">Reference proteome</keyword>
<dbReference type="PANTHER" id="PTHR30055">
    <property type="entry name" value="HTH-TYPE TRANSCRIPTIONAL REGULATOR RUTR"/>
    <property type="match status" value="1"/>
</dbReference>
<evidence type="ECO:0000256" key="2">
    <source>
        <dbReference type="ARBA" id="ARBA00023125"/>
    </source>
</evidence>
<reference evidence="7" key="1">
    <citation type="journal article" date="2019" name="Int. J. Syst. Evol. Microbiol.">
        <title>The Global Catalogue of Microorganisms (GCM) 10K type strain sequencing project: providing services to taxonomists for standard genome sequencing and annotation.</title>
        <authorList>
            <consortium name="The Broad Institute Genomics Platform"/>
            <consortium name="The Broad Institute Genome Sequencing Center for Infectious Disease"/>
            <person name="Wu L."/>
            <person name="Ma J."/>
        </authorList>
    </citation>
    <scope>NUCLEOTIDE SEQUENCE [LARGE SCALE GENOMIC DNA]</scope>
    <source>
        <strain evidence="7">CGMCC 4.7241</strain>
    </source>
</reference>
<dbReference type="Pfam" id="PF00440">
    <property type="entry name" value="TetR_N"/>
    <property type="match status" value="1"/>
</dbReference>
<dbReference type="RefSeq" id="WP_239553908.1">
    <property type="nucleotide sequence ID" value="NZ_JAFBCM010000001.1"/>
</dbReference>
<evidence type="ECO:0000259" key="5">
    <source>
        <dbReference type="PROSITE" id="PS50977"/>
    </source>
</evidence>
<dbReference type="InterPro" id="IPR050109">
    <property type="entry name" value="HTH-type_TetR-like_transc_reg"/>
</dbReference>
<protein>
    <submittedName>
        <fullName evidence="6">TetR/AcrR family transcriptional regulator</fullName>
    </submittedName>
</protein>
<evidence type="ECO:0000313" key="6">
    <source>
        <dbReference type="EMBL" id="MFC3762624.1"/>
    </source>
</evidence>
<dbReference type="Proteomes" id="UP001595699">
    <property type="component" value="Unassembled WGS sequence"/>
</dbReference>
<dbReference type="InterPro" id="IPR036271">
    <property type="entry name" value="Tet_transcr_reg_TetR-rel_C_sf"/>
</dbReference>
<proteinExistence type="predicted"/>
<dbReference type="InterPro" id="IPR001647">
    <property type="entry name" value="HTH_TetR"/>
</dbReference>
<name>A0ABV7YEZ1_9ACTN</name>
<feature type="domain" description="HTH tetR-type" evidence="5">
    <location>
        <begin position="17"/>
        <end position="77"/>
    </location>
</feature>
<keyword evidence="1" id="KW-0805">Transcription regulation</keyword>
<evidence type="ECO:0000313" key="7">
    <source>
        <dbReference type="Proteomes" id="UP001595699"/>
    </source>
</evidence>
<dbReference type="Gene3D" id="1.10.357.10">
    <property type="entry name" value="Tetracycline Repressor, domain 2"/>
    <property type="match status" value="1"/>
</dbReference>
<dbReference type="PANTHER" id="PTHR30055:SF148">
    <property type="entry name" value="TETR-FAMILY TRANSCRIPTIONAL REGULATOR"/>
    <property type="match status" value="1"/>
</dbReference>
<dbReference type="PROSITE" id="PS50977">
    <property type="entry name" value="HTH_TETR_2"/>
    <property type="match status" value="1"/>
</dbReference>
<comment type="caution">
    <text evidence="6">The sequence shown here is derived from an EMBL/GenBank/DDBJ whole genome shotgun (WGS) entry which is preliminary data.</text>
</comment>
<keyword evidence="3" id="KW-0804">Transcription</keyword>
<sequence>MADEGKSVGRRPGGRTARVREAVIAATYDELAARGYAELTVERVAQRSGVHKTTLYRRWGGVDGLLADALAWSSVEPWDVPDTGTLDGDLRHLGAVLLDAFTHPETLRPSEAVIFAAGQSPRAAEALTAFYQARHEQAAVIVSRAVTRGELPEDTDVVEVIRTFSAPFFYRLVITREPLDARMAEVAVSTVLAAAAAGVFRR</sequence>
<accession>A0ABV7YEZ1</accession>
<organism evidence="6 7">
    <name type="scientific">Tenggerimyces flavus</name>
    <dbReference type="NCBI Taxonomy" id="1708749"/>
    <lineage>
        <taxon>Bacteria</taxon>
        <taxon>Bacillati</taxon>
        <taxon>Actinomycetota</taxon>
        <taxon>Actinomycetes</taxon>
        <taxon>Propionibacteriales</taxon>
        <taxon>Nocardioidaceae</taxon>
        <taxon>Tenggerimyces</taxon>
    </lineage>
</organism>
<dbReference type="InterPro" id="IPR009057">
    <property type="entry name" value="Homeodomain-like_sf"/>
</dbReference>
<evidence type="ECO:0000256" key="4">
    <source>
        <dbReference type="PROSITE-ProRule" id="PRU00335"/>
    </source>
</evidence>
<dbReference type="InterPro" id="IPR011075">
    <property type="entry name" value="TetR_C"/>
</dbReference>
<evidence type="ECO:0000256" key="1">
    <source>
        <dbReference type="ARBA" id="ARBA00023015"/>
    </source>
</evidence>
<dbReference type="SUPFAM" id="SSF46689">
    <property type="entry name" value="Homeodomain-like"/>
    <property type="match status" value="1"/>
</dbReference>
<gene>
    <name evidence="6" type="ORF">ACFOUW_17405</name>
</gene>
<dbReference type="SUPFAM" id="SSF48498">
    <property type="entry name" value="Tetracyclin repressor-like, C-terminal domain"/>
    <property type="match status" value="1"/>
</dbReference>
<keyword evidence="2 4" id="KW-0238">DNA-binding</keyword>
<dbReference type="Pfam" id="PF16859">
    <property type="entry name" value="TetR_C_11"/>
    <property type="match status" value="1"/>
</dbReference>
<dbReference type="EMBL" id="JBHRZH010000015">
    <property type="protein sequence ID" value="MFC3762624.1"/>
    <property type="molecule type" value="Genomic_DNA"/>
</dbReference>